<reference evidence="14 15" key="1">
    <citation type="submission" date="2015-08" db="EMBL/GenBank/DDBJ databases">
        <authorList>
            <person name="Babu N.S."/>
            <person name="Beckwith C.J."/>
            <person name="Beseler K.G."/>
            <person name="Brison A."/>
            <person name="Carone J.V."/>
            <person name="Caskin T.P."/>
            <person name="Diamond M."/>
            <person name="Durham M.E."/>
            <person name="Foxe J.M."/>
            <person name="Go M."/>
            <person name="Henderson B.A."/>
            <person name="Jones I.B."/>
            <person name="McGettigan J.A."/>
            <person name="Micheletti S.J."/>
            <person name="Nasrallah M.E."/>
            <person name="Ortiz D."/>
            <person name="Piller C.R."/>
            <person name="Privatt S.R."/>
            <person name="Schneider S.L."/>
            <person name="Sharp S."/>
            <person name="Smith T.C."/>
            <person name="Stanton J.D."/>
            <person name="Ullery H.E."/>
            <person name="Wilson R.J."/>
            <person name="Serrano M.G."/>
            <person name="Buck G."/>
            <person name="Lee V."/>
            <person name="Wang Y."/>
            <person name="Carvalho R."/>
            <person name="Voegtly L."/>
            <person name="Shi R."/>
            <person name="Duckworth R."/>
            <person name="Johnson A."/>
            <person name="Loviza R."/>
            <person name="Walstead R."/>
            <person name="Shah Z."/>
            <person name="Kiflezghi M."/>
            <person name="Wade K."/>
            <person name="Ball S.L."/>
            <person name="Bradley K.W."/>
            <person name="Asai D.J."/>
            <person name="Bowman C.A."/>
            <person name="Russell D.A."/>
            <person name="Pope W.H."/>
            <person name="Jacobs-Sera D."/>
            <person name="Hendrix R.W."/>
            <person name="Hatfull G.F."/>
        </authorList>
    </citation>
    <scope>NUCLEOTIDE SEQUENCE [LARGE SCALE GENOMIC DNA]</scope>
    <source>
        <strain evidence="14 15">DSM 27648</strain>
    </source>
</reference>
<evidence type="ECO:0000256" key="2">
    <source>
        <dbReference type="ARBA" id="ARBA00022516"/>
    </source>
</evidence>
<dbReference type="PANTHER" id="PTHR42853">
    <property type="entry name" value="ACETYL-COENZYME A CARBOXYLASE CARBOXYL TRANSFERASE SUBUNIT ALPHA"/>
    <property type="match status" value="1"/>
</dbReference>
<comment type="similarity">
    <text evidence="10">Belongs to the AccA family.</text>
</comment>
<organism evidence="14 15">
    <name type="scientific">Labilithrix luteola</name>
    <dbReference type="NCBI Taxonomy" id="1391654"/>
    <lineage>
        <taxon>Bacteria</taxon>
        <taxon>Pseudomonadati</taxon>
        <taxon>Myxococcota</taxon>
        <taxon>Polyangia</taxon>
        <taxon>Polyangiales</taxon>
        <taxon>Labilitrichaceae</taxon>
        <taxon>Labilithrix</taxon>
    </lineage>
</organism>
<dbReference type="GO" id="GO:0005524">
    <property type="term" value="F:ATP binding"/>
    <property type="evidence" value="ECO:0007669"/>
    <property type="project" value="UniProtKB-KW"/>
</dbReference>
<dbReference type="HAMAP" id="MF_00823">
    <property type="entry name" value="AcetylCoA_CT_alpha"/>
    <property type="match status" value="1"/>
</dbReference>
<evidence type="ECO:0000256" key="10">
    <source>
        <dbReference type="HAMAP-Rule" id="MF_00823"/>
    </source>
</evidence>
<comment type="catalytic activity">
    <reaction evidence="9 10">
        <text>N(6)-carboxybiotinyl-L-lysyl-[protein] + acetyl-CoA = N(6)-biotinyl-L-lysyl-[protein] + malonyl-CoA</text>
        <dbReference type="Rhea" id="RHEA:54728"/>
        <dbReference type="Rhea" id="RHEA-COMP:10505"/>
        <dbReference type="Rhea" id="RHEA-COMP:10506"/>
        <dbReference type="ChEBI" id="CHEBI:57288"/>
        <dbReference type="ChEBI" id="CHEBI:57384"/>
        <dbReference type="ChEBI" id="CHEBI:83144"/>
        <dbReference type="ChEBI" id="CHEBI:83145"/>
        <dbReference type="EC" id="2.1.3.15"/>
    </reaction>
</comment>
<dbReference type="Gene3D" id="3.90.226.10">
    <property type="entry name" value="2-enoyl-CoA Hydratase, Chain A, domain 1"/>
    <property type="match status" value="1"/>
</dbReference>
<keyword evidence="4 10" id="KW-0547">Nucleotide-binding</keyword>
<evidence type="ECO:0000259" key="13">
    <source>
        <dbReference type="PROSITE" id="PS50989"/>
    </source>
</evidence>
<feature type="domain" description="CoA carboxyltransferase C-terminal" evidence="13">
    <location>
        <begin position="31"/>
        <end position="280"/>
    </location>
</feature>
<feature type="compositionally biased region" description="Low complexity" evidence="12">
    <location>
        <begin position="299"/>
        <end position="326"/>
    </location>
</feature>
<evidence type="ECO:0000256" key="5">
    <source>
        <dbReference type="ARBA" id="ARBA00022832"/>
    </source>
</evidence>
<feature type="region of interest" description="Disordered" evidence="12">
    <location>
        <begin position="279"/>
        <end position="343"/>
    </location>
</feature>
<dbReference type="InterPro" id="IPR001095">
    <property type="entry name" value="Acetyl_CoA_COase_a_su"/>
</dbReference>
<dbReference type="UniPathway" id="UPA00655">
    <property type="reaction ID" value="UER00711"/>
</dbReference>
<evidence type="ECO:0000313" key="14">
    <source>
        <dbReference type="EMBL" id="AKV02998.1"/>
    </source>
</evidence>
<name>A0A0K1QB89_9BACT</name>
<protein>
    <recommendedName>
        <fullName evidence="10">Acetyl-coenzyme A carboxylase carboxyl transferase subunit alpha</fullName>
        <shortName evidence="10">ACCase subunit alpha</shortName>
        <shortName evidence="10">Acetyl-CoA carboxylase carboxyltransferase subunit alpha</shortName>
        <ecNumber evidence="10">2.1.3.15</ecNumber>
    </recommendedName>
</protein>
<dbReference type="KEGG" id="llu:AKJ09_09661"/>
<dbReference type="PANTHER" id="PTHR42853:SF3">
    <property type="entry name" value="ACETYL-COENZYME A CARBOXYLASE CARBOXYL TRANSFERASE SUBUNIT ALPHA, CHLOROPLASTIC"/>
    <property type="match status" value="1"/>
</dbReference>
<feature type="compositionally biased region" description="Basic and acidic residues" evidence="12">
    <location>
        <begin position="332"/>
        <end position="343"/>
    </location>
</feature>
<dbReference type="InterPro" id="IPR029045">
    <property type="entry name" value="ClpP/crotonase-like_dom_sf"/>
</dbReference>
<dbReference type="NCBIfam" id="TIGR00513">
    <property type="entry name" value="accA"/>
    <property type="match status" value="1"/>
</dbReference>
<comment type="subunit">
    <text evidence="10">Acetyl-CoA carboxylase is a heterohexamer composed of biotin carboxyl carrier protein (AccB), biotin carboxylase (AccC) and two subunits each of ACCase subunit alpha (AccA) and ACCase subunit beta (AccD).</text>
</comment>
<evidence type="ECO:0000256" key="3">
    <source>
        <dbReference type="ARBA" id="ARBA00022679"/>
    </source>
</evidence>
<dbReference type="GO" id="GO:0003989">
    <property type="term" value="F:acetyl-CoA carboxylase activity"/>
    <property type="evidence" value="ECO:0007669"/>
    <property type="project" value="InterPro"/>
</dbReference>
<evidence type="ECO:0000256" key="11">
    <source>
        <dbReference type="SAM" id="Coils"/>
    </source>
</evidence>
<evidence type="ECO:0000256" key="6">
    <source>
        <dbReference type="ARBA" id="ARBA00022840"/>
    </source>
</evidence>
<dbReference type="PROSITE" id="PS50989">
    <property type="entry name" value="COA_CT_CTER"/>
    <property type="match status" value="1"/>
</dbReference>
<comment type="subcellular location">
    <subcellularLocation>
        <location evidence="10">Cytoplasm</location>
    </subcellularLocation>
</comment>
<comment type="pathway">
    <text evidence="1 10">Lipid metabolism; malonyl-CoA biosynthesis; malonyl-CoA from acetyl-CoA: step 1/1.</text>
</comment>
<comment type="function">
    <text evidence="10">Component of the acetyl coenzyme A carboxylase (ACC) complex. First, biotin carboxylase catalyzes the carboxylation of biotin on its carrier protein (BCCP) and then the CO(2) group is transferred by the carboxyltransferase to acetyl-CoA to form malonyl-CoA.</text>
</comment>
<evidence type="ECO:0000256" key="9">
    <source>
        <dbReference type="ARBA" id="ARBA00049152"/>
    </source>
</evidence>
<accession>A0A0K1QB89</accession>
<sequence>MASHVLPFEKPVVDLVARVRELRALAENDKRFESELRRLEEKAGRLARELFADLSPWQKVQLCRHPNRPYTLDYINHLIEDFVEMHGDRRFGDDPAIVGGIGRYHGRSVVVVGHQKGRTTKEKAMRNFGQAQPEGNRKASRLYELADRFGMPILTFVDTAGAYPGIGAEERGQSEAIGACLAAMSRARVPIITTIIGEGGSGGALALGVGNRVHVLEYGTYSVISPEGCASILWKDGAKADEAAARLRITAPSFSNSRSSIAWSTSPPAVRIRTTRPLRALSTPPSAKRSRSCSRRRPTSSFAIATIASASSARSSPEAPSSASSAQNATRTRQERDNNVPHA</sequence>
<evidence type="ECO:0000256" key="12">
    <source>
        <dbReference type="SAM" id="MobiDB-lite"/>
    </source>
</evidence>
<dbReference type="EC" id="2.1.3.15" evidence="10"/>
<keyword evidence="8 10" id="KW-0275">Fatty acid biosynthesis</keyword>
<dbReference type="GO" id="GO:0006633">
    <property type="term" value="P:fatty acid biosynthetic process"/>
    <property type="evidence" value="ECO:0007669"/>
    <property type="project" value="UniProtKB-KW"/>
</dbReference>
<dbReference type="Proteomes" id="UP000064967">
    <property type="component" value="Chromosome"/>
</dbReference>
<evidence type="ECO:0000256" key="8">
    <source>
        <dbReference type="ARBA" id="ARBA00023160"/>
    </source>
</evidence>
<gene>
    <name evidence="10" type="primary">accA</name>
    <name evidence="14" type="ORF">AKJ09_09661</name>
</gene>
<keyword evidence="11" id="KW-0175">Coiled coil</keyword>
<dbReference type="Pfam" id="PF03255">
    <property type="entry name" value="ACCA"/>
    <property type="match status" value="1"/>
</dbReference>
<dbReference type="STRING" id="1391654.AKJ09_09661"/>
<proteinExistence type="inferred from homology"/>
<evidence type="ECO:0000256" key="1">
    <source>
        <dbReference type="ARBA" id="ARBA00004956"/>
    </source>
</evidence>
<evidence type="ECO:0000313" key="15">
    <source>
        <dbReference type="Proteomes" id="UP000064967"/>
    </source>
</evidence>
<dbReference type="EMBL" id="CP012333">
    <property type="protein sequence ID" value="AKV02998.1"/>
    <property type="molecule type" value="Genomic_DNA"/>
</dbReference>
<keyword evidence="3 10" id="KW-0808">Transferase</keyword>
<keyword evidence="5 10" id="KW-0276">Fatty acid metabolism</keyword>
<keyword evidence="2 10" id="KW-0444">Lipid biosynthesis</keyword>
<keyword evidence="10" id="KW-0963">Cytoplasm</keyword>
<dbReference type="SUPFAM" id="SSF52096">
    <property type="entry name" value="ClpP/crotonase"/>
    <property type="match status" value="1"/>
</dbReference>
<keyword evidence="15" id="KW-1185">Reference proteome</keyword>
<dbReference type="GO" id="GO:2001295">
    <property type="term" value="P:malonyl-CoA biosynthetic process"/>
    <property type="evidence" value="ECO:0007669"/>
    <property type="project" value="UniProtKB-UniRule"/>
</dbReference>
<evidence type="ECO:0000256" key="4">
    <source>
        <dbReference type="ARBA" id="ARBA00022741"/>
    </source>
</evidence>
<evidence type="ECO:0000256" key="7">
    <source>
        <dbReference type="ARBA" id="ARBA00023098"/>
    </source>
</evidence>
<dbReference type="PRINTS" id="PR01069">
    <property type="entry name" value="ACCCTRFRASEA"/>
</dbReference>
<dbReference type="PATRIC" id="fig|1391654.3.peg.9784"/>
<dbReference type="GO" id="GO:0016743">
    <property type="term" value="F:carboxyl- or carbamoyltransferase activity"/>
    <property type="evidence" value="ECO:0007669"/>
    <property type="project" value="UniProtKB-UniRule"/>
</dbReference>
<keyword evidence="6 10" id="KW-0067">ATP-binding</keyword>
<dbReference type="GO" id="GO:0009317">
    <property type="term" value="C:acetyl-CoA carboxylase complex"/>
    <property type="evidence" value="ECO:0007669"/>
    <property type="project" value="InterPro"/>
</dbReference>
<feature type="coiled-coil region" evidence="11">
    <location>
        <begin position="22"/>
        <end position="49"/>
    </location>
</feature>
<keyword evidence="7 10" id="KW-0443">Lipid metabolism</keyword>
<dbReference type="NCBIfam" id="NF004344">
    <property type="entry name" value="PRK05724.1"/>
    <property type="match status" value="1"/>
</dbReference>
<feature type="compositionally biased region" description="Basic residues" evidence="12">
    <location>
        <begin position="288"/>
        <end position="298"/>
    </location>
</feature>
<dbReference type="InterPro" id="IPR011763">
    <property type="entry name" value="COA_CT_C"/>
</dbReference>
<dbReference type="AlphaFoldDB" id="A0A0K1QB89"/>